<evidence type="ECO:0000256" key="1">
    <source>
        <dbReference type="ARBA" id="ARBA00022475"/>
    </source>
</evidence>
<evidence type="ECO:0000256" key="2">
    <source>
        <dbReference type="ARBA" id="ARBA00022519"/>
    </source>
</evidence>
<dbReference type="Proteomes" id="UP000076586">
    <property type="component" value="Unassembled WGS sequence"/>
</dbReference>
<keyword evidence="1" id="KW-1003">Cell membrane</keyword>
<dbReference type="EMBL" id="BDCR01000004">
    <property type="protein sequence ID" value="GAT64091.1"/>
    <property type="molecule type" value="Genomic_DNA"/>
</dbReference>
<dbReference type="SUPFAM" id="SSF56300">
    <property type="entry name" value="Metallo-dependent phosphatases"/>
    <property type="match status" value="1"/>
</dbReference>
<feature type="domain" description="Calcineurin-like phosphoesterase" evidence="6">
    <location>
        <begin position="23"/>
        <end position="224"/>
    </location>
</feature>
<dbReference type="AlphaFoldDB" id="A0A171APZ2"/>
<dbReference type="GO" id="GO:0009245">
    <property type="term" value="P:lipid A biosynthetic process"/>
    <property type="evidence" value="ECO:0007669"/>
    <property type="project" value="TreeGrafter"/>
</dbReference>
<accession>A0A171APZ2</accession>
<dbReference type="InterPro" id="IPR043461">
    <property type="entry name" value="LpxH-like"/>
</dbReference>
<evidence type="ECO:0000256" key="4">
    <source>
        <dbReference type="ARBA" id="ARBA00023136"/>
    </source>
</evidence>
<gene>
    <name evidence="7" type="ORF">PJIAN_4636</name>
</gene>
<dbReference type="InterPro" id="IPR029052">
    <property type="entry name" value="Metallo-depent_PP-like"/>
</dbReference>
<dbReference type="GO" id="GO:0008758">
    <property type="term" value="F:UDP-2,3-diacylglucosamine hydrolase activity"/>
    <property type="evidence" value="ECO:0007669"/>
    <property type="project" value="TreeGrafter"/>
</dbReference>
<dbReference type="GO" id="GO:0016020">
    <property type="term" value="C:membrane"/>
    <property type="evidence" value="ECO:0007669"/>
    <property type="project" value="GOC"/>
</dbReference>
<keyword evidence="5" id="KW-0464">Manganese</keyword>
<evidence type="ECO:0000313" key="7">
    <source>
        <dbReference type="EMBL" id="GAT64091.1"/>
    </source>
</evidence>
<dbReference type="Pfam" id="PF00149">
    <property type="entry name" value="Metallophos"/>
    <property type="match status" value="1"/>
</dbReference>
<dbReference type="STRING" id="681398.PJIAN_4636"/>
<dbReference type="PANTHER" id="PTHR34990">
    <property type="entry name" value="UDP-2,3-DIACYLGLUCOSAMINE HYDROLASE-RELATED"/>
    <property type="match status" value="1"/>
</dbReference>
<dbReference type="Gene3D" id="3.60.21.10">
    <property type="match status" value="1"/>
</dbReference>
<evidence type="ECO:0000256" key="5">
    <source>
        <dbReference type="ARBA" id="ARBA00023211"/>
    </source>
</evidence>
<sequence length="272" mass="31411">MELDKDFQMINGCGETVSQTRYRTIVLSDIHLGSKHSKVHEVLGFLSSFSCEKLILNGDIIDGWQLRKSQKYWSEKNTQFIKKIISKIVKEQTDVIYVRGNHDDFLDKIVPFAFPNIQVVKDYMLESNGKRYFVLHGDVFDNITVNMRWLAMIGDVGYNFLLNLNRIYNYFRIKRGKPYSSLAQHMKQKVKSAVSYISDFEKELVRLTKHKHCGGVICGHIHSPANCYYGDVHYLNSGDWVESLSALVEDEQGNWSVLHYQTIPAEIEAVFA</sequence>
<protein>
    <submittedName>
        <fullName evidence="7">UDP-2,3-diacylglucosamine pyrophosphatase LpxH</fullName>
    </submittedName>
</protein>
<evidence type="ECO:0000259" key="6">
    <source>
        <dbReference type="Pfam" id="PF00149"/>
    </source>
</evidence>
<name>A0A171APZ2_9BACT</name>
<dbReference type="PANTHER" id="PTHR34990:SF2">
    <property type="entry name" value="BLL8164 PROTEIN"/>
    <property type="match status" value="1"/>
</dbReference>
<dbReference type="CDD" id="cd07398">
    <property type="entry name" value="MPP_YbbF-LpxH"/>
    <property type="match status" value="1"/>
</dbReference>
<reference evidence="8" key="1">
    <citation type="submission" date="2016-04" db="EMBL/GenBank/DDBJ databases">
        <title>Draft genome sequence of Paludibacter jiangxiensis strain NM7.</title>
        <authorList>
            <person name="Qiu Y."/>
            <person name="Matsuura N."/>
            <person name="Ohashi A."/>
            <person name="Tourlousse M.D."/>
            <person name="Sekiguchi Y."/>
        </authorList>
    </citation>
    <scope>NUCLEOTIDE SEQUENCE [LARGE SCALE GENOMIC DNA]</scope>
    <source>
        <strain evidence="8">NM7</strain>
    </source>
</reference>
<keyword evidence="8" id="KW-1185">Reference proteome</keyword>
<comment type="caution">
    <text evidence="7">The sequence shown here is derived from an EMBL/GenBank/DDBJ whole genome shotgun (WGS) entry which is preliminary data.</text>
</comment>
<keyword evidence="4" id="KW-0472">Membrane</keyword>
<keyword evidence="3" id="KW-0479">Metal-binding</keyword>
<evidence type="ECO:0000313" key="8">
    <source>
        <dbReference type="Proteomes" id="UP000076586"/>
    </source>
</evidence>
<organism evidence="7 8">
    <name type="scientific">Paludibacter jiangxiensis</name>
    <dbReference type="NCBI Taxonomy" id="681398"/>
    <lineage>
        <taxon>Bacteria</taxon>
        <taxon>Pseudomonadati</taxon>
        <taxon>Bacteroidota</taxon>
        <taxon>Bacteroidia</taxon>
        <taxon>Bacteroidales</taxon>
        <taxon>Paludibacteraceae</taxon>
        <taxon>Paludibacter</taxon>
    </lineage>
</organism>
<reference evidence="8" key="2">
    <citation type="journal article" date="2017" name="Genome Announc.">
        <title>Draft genome sequence of Paludibacter jiangxiensis NM7(T), a propionate-producing fermentative bacterium.</title>
        <authorList>
            <person name="Qiu Y.-L."/>
            <person name="Tourlousse D.M."/>
            <person name="Matsuura N."/>
            <person name="Ohashi A."/>
            <person name="Sekiguchi Y."/>
        </authorList>
    </citation>
    <scope>NUCLEOTIDE SEQUENCE [LARGE SCALE GENOMIC DNA]</scope>
    <source>
        <strain evidence="8">NM7</strain>
    </source>
</reference>
<evidence type="ECO:0000256" key="3">
    <source>
        <dbReference type="ARBA" id="ARBA00022723"/>
    </source>
</evidence>
<keyword evidence="2" id="KW-0997">Cell inner membrane</keyword>
<dbReference type="InterPro" id="IPR004843">
    <property type="entry name" value="Calcineurin-like_PHP"/>
</dbReference>
<proteinExistence type="predicted"/>
<dbReference type="GO" id="GO:0046872">
    <property type="term" value="F:metal ion binding"/>
    <property type="evidence" value="ECO:0007669"/>
    <property type="project" value="UniProtKB-KW"/>
</dbReference>